<dbReference type="EMBL" id="LVJH01000045">
    <property type="protein sequence ID" value="OAB38899.1"/>
    <property type="molecule type" value="Genomic_DNA"/>
</dbReference>
<feature type="domain" description="GmrSD restriction endonucleases N-terminal" evidence="1">
    <location>
        <begin position="9"/>
        <end position="233"/>
    </location>
</feature>
<dbReference type="OrthoDB" id="9798761at2"/>
<evidence type="ECO:0000313" key="2">
    <source>
        <dbReference type="EMBL" id="OAB38899.1"/>
    </source>
</evidence>
<dbReference type="Pfam" id="PF03235">
    <property type="entry name" value="GmrSD_N"/>
    <property type="match status" value="1"/>
</dbReference>
<comment type="caution">
    <text evidence="2">The sequence shown here is derived from an EMBL/GenBank/DDBJ whole genome shotgun (WGS) entry which is preliminary data.</text>
</comment>
<dbReference type="AlphaFoldDB" id="A0A168I5S9"/>
<keyword evidence="3" id="KW-1185">Reference proteome</keyword>
<evidence type="ECO:0000259" key="1">
    <source>
        <dbReference type="Pfam" id="PF03235"/>
    </source>
</evidence>
<organism evidence="2 3">
    <name type="scientific">Paenibacillus glacialis</name>
    <dbReference type="NCBI Taxonomy" id="494026"/>
    <lineage>
        <taxon>Bacteria</taxon>
        <taxon>Bacillati</taxon>
        <taxon>Bacillota</taxon>
        <taxon>Bacilli</taxon>
        <taxon>Bacillales</taxon>
        <taxon>Paenibacillaceae</taxon>
        <taxon>Paenibacillus</taxon>
    </lineage>
</organism>
<protein>
    <recommendedName>
        <fullName evidence="1">GmrSD restriction endonucleases N-terminal domain-containing protein</fullName>
    </recommendedName>
</protein>
<accession>A0A168I5S9</accession>
<name>A0A168I5S9_9BACL</name>
<dbReference type="Proteomes" id="UP000076967">
    <property type="component" value="Unassembled WGS sequence"/>
</dbReference>
<sequence>MKKHTLISLYESYNICIPAIQREYVQGFNEEKSNAVRERFLDDIFEVLESDDFEKTLEMNIIYGYTKNDIFYPVDGQQRITTLFIVHWFLWNNADKSAKPFFQDKPIMYEIRSATGSFFRELVNPDRMSAYKEMLNSDKFLFDNMVQSKWFKSEWLSDVTVLSIINVMSELKERKISKEQAENYYLKLEEEKVTFDLYAIDNESAKKSSITDYVRLNSRGKELEWFENIKAIISTIEKQLEINNKDSFVYKYDKIYSDYFYKVYKSDDKSLEQITKDMNDATLNFMINSYNLMELLLNNKKQGGVDSWVKLYKTLREECSAISENKHAFLESYLAFVNITLSNIIQLADNDTRKRLQVYEQLLDINSSFSDKRKEIAKLIYYREYYLKQGEFVHKEANQKFNYVLENMAYPEWNQLWSQQGDRQGLKIIIHFSKKISDFKNIIEYFQIKSESEIADDLYLGDYKANVNNIRIKIKDVAIKIKEQKVKAKLCGLNNLPYNYFCEWEREFPDKRSIYFLLDFVGVWSDYSDEKCKVVFIELEEYLKTARELFKKGASLKLRKIFALAAYYDVKNERLLCSDEINRNVRSNLHYWDDSFYFIEDEMQETNKKLRKMKLSKLKLAYDLFVTKLPELEKELAVDNYKDCWLKYAYNNNFECLLLQPMTFENNKVRIIPKLGKRDYRLERSFVNFFAFLYLLEKENPKEGWVVNQYESPVYDLYSTNVRDTSTLQRFADVESMNINRVINAVELNLIWEGQKELQLDSRSFFYIKQTIEVAGDADTLIALERDKIIKRIFNYSDYKEFVYDLNSDLETIKININNEEECRRRIWNRYGEYRRLETEKSIKASDENNAHHDALIRMEEDINENYSLEKQYYRNGNIVKYLYRSGLKKEIGAELFKQNKENDEY</sequence>
<gene>
    <name evidence="2" type="ORF">PGLA_19500</name>
</gene>
<proteinExistence type="predicted"/>
<reference evidence="2 3" key="1">
    <citation type="submission" date="2016-03" db="EMBL/GenBank/DDBJ databases">
        <title>Draft genome sequence of Paenibacillus glacialis DSM 22343.</title>
        <authorList>
            <person name="Shin S.-K."/>
            <person name="Yi H."/>
        </authorList>
    </citation>
    <scope>NUCLEOTIDE SEQUENCE [LARGE SCALE GENOMIC DNA]</scope>
    <source>
        <strain evidence="2 3">DSM 22343</strain>
    </source>
</reference>
<dbReference type="InterPro" id="IPR004919">
    <property type="entry name" value="GmrSD_N"/>
</dbReference>
<evidence type="ECO:0000313" key="3">
    <source>
        <dbReference type="Proteomes" id="UP000076967"/>
    </source>
</evidence>
<dbReference type="RefSeq" id="WP_068536072.1">
    <property type="nucleotide sequence ID" value="NZ_LVJH01000045.1"/>
</dbReference>
<dbReference type="STRING" id="494026.PGLA_19500"/>